<feature type="transmembrane region" description="Helical" evidence="1">
    <location>
        <begin position="95"/>
        <end position="115"/>
    </location>
</feature>
<name>A0A2M8Z9Q9_9FIRM</name>
<proteinExistence type="predicted"/>
<dbReference type="EMBL" id="PGET01000001">
    <property type="protein sequence ID" value="PJJ30182.1"/>
    <property type="molecule type" value="Genomic_DNA"/>
</dbReference>
<feature type="transmembrane region" description="Helical" evidence="1">
    <location>
        <begin position="230"/>
        <end position="249"/>
    </location>
</feature>
<feature type="transmembrane region" description="Helical" evidence="1">
    <location>
        <begin position="121"/>
        <end position="140"/>
    </location>
</feature>
<dbReference type="Pfam" id="PF05857">
    <property type="entry name" value="TraX"/>
    <property type="match status" value="1"/>
</dbReference>
<evidence type="ECO:0000313" key="3">
    <source>
        <dbReference type="Proteomes" id="UP000231092"/>
    </source>
</evidence>
<dbReference type="OrthoDB" id="9781069at2"/>
<feature type="transmembrane region" description="Helical" evidence="1">
    <location>
        <begin position="152"/>
        <end position="183"/>
    </location>
</feature>
<sequence length="251" mass="28812">MKESMSARTRGITGNTLKMIAIITMLIDHIGVAVVENGILKYQDNLPAWGMFSLSGGSMWNIADLVLRTIGRIAFPIFCFLLVEGFFHTRDIKKYGARLLLFALISEIPFDLALFDQWFYPGYQNVYVTLFIGLWVLYWYDRALGNPIRQTLVFLAGCGAAVFLKCDYDIIGITMILLFYVFYKDKKRQTIFAGILAAFESLSCFGAAILAFIPIRMYSGARGKRNLKYFFYWFYPAHLVLLYILRLIIIK</sequence>
<dbReference type="Proteomes" id="UP000231092">
    <property type="component" value="Unassembled WGS sequence"/>
</dbReference>
<gene>
    <name evidence="2" type="ORF">H171_3769</name>
</gene>
<dbReference type="AlphaFoldDB" id="A0A2M8Z9Q9"/>
<reference evidence="2 3" key="1">
    <citation type="submission" date="2017-11" db="EMBL/GenBank/DDBJ databases">
        <title>Understudied soil microbes with underappreciated capabilities: Untangling the Clostridium saccharolyticum group.</title>
        <authorList>
            <person name="Leschine S."/>
        </authorList>
    </citation>
    <scope>NUCLEOTIDE SEQUENCE [LARGE SCALE GENOMIC DNA]</scope>
    <source>
        <strain evidence="2 3">18A</strain>
    </source>
</reference>
<keyword evidence="1" id="KW-0472">Membrane</keyword>
<evidence type="ECO:0000313" key="2">
    <source>
        <dbReference type="EMBL" id="PJJ30182.1"/>
    </source>
</evidence>
<dbReference type="RefSeq" id="WP_100306464.1">
    <property type="nucleotide sequence ID" value="NZ_PGET01000001.1"/>
</dbReference>
<organism evidence="2 3">
    <name type="scientific">[Clostridium] celerecrescens 18A</name>
    <dbReference type="NCBI Taxonomy" id="1286362"/>
    <lineage>
        <taxon>Bacteria</taxon>
        <taxon>Bacillati</taxon>
        <taxon>Bacillota</taxon>
        <taxon>Clostridia</taxon>
        <taxon>Lachnospirales</taxon>
        <taxon>Lachnospiraceae</taxon>
        <taxon>Lacrimispora</taxon>
    </lineage>
</organism>
<feature type="transmembrane region" description="Helical" evidence="1">
    <location>
        <begin position="20"/>
        <end position="40"/>
    </location>
</feature>
<keyword evidence="1" id="KW-1133">Transmembrane helix</keyword>
<feature type="transmembrane region" description="Helical" evidence="1">
    <location>
        <begin position="60"/>
        <end position="83"/>
    </location>
</feature>
<accession>A0A2M8Z9Q9</accession>
<protein>
    <submittedName>
        <fullName evidence="2">TraX protein</fullName>
    </submittedName>
</protein>
<evidence type="ECO:0000256" key="1">
    <source>
        <dbReference type="SAM" id="Phobius"/>
    </source>
</evidence>
<dbReference type="InterPro" id="IPR008875">
    <property type="entry name" value="TraX"/>
</dbReference>
<feature type="transmembrane region" description="Helical" evidence="1">
    <location>
        <begin position="195"/>
        <end position="218"/>
    </location>
</feature>
<comment type="caution">
    <text evidence="2">The sequence shown here is derived from an EMBL/GenBank/DDBJ whole genome shotgun (WGS) entry which is preliminary data.</text>
</comment>
<keyword evidence="1" id="KW-0812">Transmembrane</keyword>